<dbReference type="Pfam" id="PF00984">
    <property type="entry name" value="UDPG_MGDP_dh"/>
    <property type="match status" value="1"/>
</dbReference>
<feature type="region of interest" description="Disordered" evidence="7">
    <location>
        <begin position="771"/>
        <end position="793"/>
    </location>
</feature>
<keyword evidence="5" id="KW-0520">NAD</keyword>
<dbReference type="InterPro" id="IPR036291">
    <property type="entry name" value="NAD(P)-bd_dom_sf"/>
</dbReference>
<dbReference type="Gene3D" id="1.20.5.100">
    <property type="entry name" value="Cytochrome c1, transmembrane anchor, C-terminal"/>
    <property type="match status" value="1"/>
</dbReference>
<dbReference type="PIRSF" id="PIRSF000124">
    <property type="entry name" value="UDPglc_GDPman_dh"/>
    <property type="match status" value="1"/>
</dbReference>
<dbReference type="EC" id="1.1.1.22" evidence="3"/>
<dbReference type="InterPro" id="IPR001509">
    <property type="entry name" value="Epimerase_deHydtase"/>
</dbReference>
<dbReference type="PANTHER" id="PTHR43750">
    <property type="entry name" value="UDP-GLUCOSE 6-DEHYDROGENASE TUAD"/>
    <property type="match status" value="1"/>
</dbReference>
<dbReference type="InterPro" id="IPR014027">
    <property type="entry name" value="UDP-Glc/GDP-Man_DH_C"/>
</dbReference>
<evidence type="ECO:0000256" key="3">
    <source>
        <dbReference type="ARBA" id="ARBA00012954"/>
    </source>
</evidence>
<dbReference type="PIRSF" id="PIRSF500134">
    <property type="entry name" value="UDPglc_DH_bac"/>
    <property type="match status" value="1"/>
</dbReference>
<dbReference type="EMBL" id="PVTX01000016">
    <property type="protein sequence ID" value="PRZ03015.1"/>
    <property type="molecule type" value="Genomic_DNA"/>
</dbReference>
<feature type="domain" description="UDP-glucose/GDP-mannose dehydrogenase C-terminal" evidence="8">
    <location>
        <begin position="653"/>
        <end position="754"/>
    </location>
</feature>
<dbReference type="SMART" id="SM00984">
    <property type="entry name" value="UDPG_MGDP_dh_C"/>
    <property type="match status" value="1"/>
</dbReference>
<dbReference type="SUPFAM" id="SSF48179">
    <property type="entry name" value="6-phosphogluconate dehydrogenase C-terminal domain-like"/>
    <property type="match status" value="1"/>
</dbReference>
<keyword evidence="4" id="KW-0560">Oxidoreductase</keyword>
<comment type="catalytic activity">
    <reaction evidence="6">
        <text>UDP-alpha-D-glucose + 2 NAD(+) + H2O = UDP-alpha-D-glucuronate + 2 NADH + 3 H(+)</text>
        <dbReference type="Rhea" id="RHEA:23596"/>
        <dbReference type="ChEBI" id="CHEBI:15377"/>
        <dbReference type="ChEBI" id="CHEBI:15378"/>
        <dbReference type="ChEBI" id="CHEBI:57540"/>
        <dbReference type="ChEBI" id="CHEBI:57945"/>
        <dbReference type="ChEBI" id="CHEBI:58052"/>
        <dbReference type="ChEBI" id="CHEBI:58885"/>
        <dbReference type="EC" id="1.1.1.22"/>
    </reaction>
</comment>
<evidence type="ECO:0000313" key="9">
    <source>
        <dbReference type="EMBL" id="PRZ03015.1"/>
    </source>
</evidence>
<dbReference type="InterPro" id="IPR008927">
    <property type="entry name" value="6-PGluconate_DH-like_C_sf"/>
</dbReference>
<dbReference type="Pfam" id="PF03721">
    <property type="entry name" value="UDPG_MGDP_dh_N"/>
    <property type="match status" value="1"/>
</dbReference>
<dbReference type="Pfam" id="PF03720">
    <property type="entry name" value="UDPG_MGDP_dh_C"/>
    <property type="match status" value="1"/>
</dbReference>
<dbReference type="InterPro" id="IPR036220">
    <property type="entry name" value="UDP-Glc/GDP-Man_DH_C_sf"/>
</dbReference>
<dbReference type="SUPFAM" id="SSF51735">
    <property type="entry name" value="NAD(P)-binding Rossmann-fold domains"/>
    <property type="match status" value="2"/>
</dbReference>
<evidence type="ECO:0000259" key="8">
    <source>
        <dbReference type="SMART" id="SM00984"/>
    </source>
</evidence>
<dbReference type="RefSeq" id="WP_106269775.1">
    <property type="nucleotide sequence ID" value="NZ_PVTX01000016.1"/>
</dbReference>
<comment type="caution">
    <text evidence="9">The sequence shown here is derived from an EMBL/GenBank/DDBJ whole genome shotgun (WGS) entry which is preliminary data.</text>
</comment>
<gene>
    <name evidence="9" type="ORF">BCL65_11637</name>
</gene>
<dbReference type="Pfam" id="PF01370">
    <property type="entry name" value="Epimerase"/>
    <property type="match status" value="1"/>
</dbReference>
<accession>A0ABX5ECS6</accession>
<dbReference type="InterPro" id="IPR001732">
    <property type="entry name" value="UDP-Glc/GDP-Man_DH_N"/>
</dbReference>
<dbReference type="InterPro" id="IPR028357">
    <property type="entry name" value="UDPglc_DH_bac"/>
</dbReference>
<dbReference type="InterPro" id="IPR014026">
    <property type="entry name" value="UDP-Glc/GDP-Man_DH_dimer"/>
</dbReference>
<evidence type="ECO:0000256" key="1">
    <source>
        <dbReference type="ARBA" id="ARBA00004701"/>
    </source>
</evidence>
<dbReference type="InterPro" id="IPR017476">
    <property type="entry name" value="UDP-Glc/GDP-Man"/>
</dbReference>
<evidence type="ECO:0000313" key="10">
    <source>
        <dbReference type="Proteomes" id="UP000239895"/>
    </source>
</evidence>
<proteinExistence type="inferred from homology"/>
<dbReference type="Gene3D" id="3.40.50.720">
    <property type="entry name" value="NAD(P)-binding Rossmann-like Domain"/>
    <property type="match status" value="3"/>
</dbReference>
<evidence type="ECO:0000256" key="6">
    <source>
        <dbReference type="ARBA" id="ARBA00047473"/>
    </source>
</evidence>
<reference evidence="9 10" key="1">
    <citation type="submission" date="2018-03" db="EMBL/GenBank/DDBJ databases">
        <title>Comparative analysis of microorganisms from saline springs in Andes Mountain Range, Colombia.</title>
        <authorList>
            <person name="Rubin E."/>
        </authorList>
    </citation>
    <scope>NUCLEOTIDE SEQUENCE [LARGE SCALE GENOMIC DNA]</scope>
    <source>
        <strain evidence="9 10">CG 23</strain>
    </source>
</reference>
<dbReference type="NCBIfam" id="TIGR03026">
    <property type="entry name" value="NDP-sugDHase"/>
    <property type="match status" value="1"/>
</dbReference>
<comment type="pathway">
    <text evidence="1">Nucleotide-sugar biosynthesis; UDP-alpha-D-glucuronate biosynthesis; UDP-alpha-D-glucuronate from UDP-alpha-D-glucose: step 1/1.</text>
</comment>
<evidence type="ECO:0000256" key="7">
    <source>
        <dbReference type="SAM" id="MobiDB-lite"/>
    </source>
</evidence>
<sequence length="793" mass="83316">MSERPAPTFHRAVVTGGAGFVGSHVCEALLRAGTAVVCVDDLSSGAAANVAHLVGDPGFGLVRADITQGPVPLGERAPRDVDLVLHLASPASPVDYLERPIETLDVGSVGTRHALELAQSCGARFVLASTSEVYGDPETHPQREDYWGHVNPVGPRSVYDEAKRFSEALTTAFRGDRGVDTGIVRIFNTYGPRMRGNDGRMVPTFVRQALAGEPLTVAGDGSQTRSVCYVDDLVEGILAFAASGHTGPMNLGNPEELSVAEVARDVLAATGSTAGTRHVDLPQDDPVRRRPDVSLAREVLGWRARTPWREGLARTVEWFREHDDTDAAAPAGPHGRRVSVIGCGYLGAVHAASLARLGHDVVGIDVDEARVATLSAGRAPFYEPELVELLDEGRRAGRLRFSSDTADVQGCDVHFVCVGTPQRAGSGEADLRHLDEAVECLLPHLRAGDLVVGKSTVPVGTAPRVADRVRAHGADLVWNPEFLREGHAVADTLRPDRLVYGVGTGDAGRAAAARLDAVYAPLVGSGVPRVVTDLATAELAKVAANAFLATKISFVNAMAEVCETSGGDAVALAGTMAYDPRIGGQYLGVGLGFGGGCLPKDIRAFLARARELGIGPAVEFLEHVDAINDRACTRAVALVRRACGGTLAGARVTVLGAAFKPESDDVRSSPALELAERLAEGGARVVVTDPQAVAHAQEHHPALGFQVDVDEALRAADVVVLATAWEEYVRLDPHRAGELVRHRRLVDTRNAVDPGPWRAAGWSVDALGRPTGQISGVGPGSTGASSLAPPPAL</sequence>
<dbReference type="PANTHER" id="PTHR43750:SF3">
    <property type="entry name" value="UDP-GLUCOSE 6-DEHYDROGENASE TUAD"/>
    <property type="match status" value="1"/>
</dbReference>
<dbReference type="SUPFAM" id="SSF52413">
    <property type="entry name" value="UDP-glucose/GDP-mannose dehydrogenase C-terminal domain"/>
    <property type="match status" value="1"/>
</dbReference>
<organism evidence="9 10">
    <name type="scientific">Isoptericola halotolerans</name>
    <dbReference type="NCBI Taxonomy" id="300560"/>
    <lineage>
        <taxon>Bacteria</taxon>
        <taxon>Bacillati</taxon>
        <taxon>Actinomycetota</taxon>
        <taxon>Actinomycetes</taxon>
        <taxon>Micrococcales</taxon>
        <taxon>Promicromonosporaceae</taxon>
        <taxon>Isoptericola</taxon>
    </lineage>
</organism>
<keyword evidence="10" id="KW-1185">Reference proteome</keyword>
<evidence type="ECO:0000256" key="4">
    <source>
        <dbReference type="ARBA" id="ARBA00023002"/>
    </source>
</evidence>
<dbReference type="Proteomes" id="UP000239895">
    <property type="component" value="Unassembled WGS sequence"/>
</dbReference>
<evidence type="ECO:0000256" key="2">
    <source>
        <dbReference type="ARBA" id="ARBA00006601"/>
    </source>
</evidence>
<name>A0ABX5ECS6_9MICO</name>
<comment type="similarity">
    <text evidence="2">Belongs to the UDP-glucose/GDP-mannose dehydrogenase family.</text>
</comment>
<evidence type="ECO:0000256" key="5">
    <source>
        <dbReference type="ARBA" id="ARBA00023027"/>
    </source>
</evidence>
<protein>
    <recommendedName>
        <fullName evidence="3">UDP-glucose 6-dehydrogenase</fullName>
        <ecNumber evidence="3">1.1.1.22</ecNumber>
    </recommendedName>
</protein>